<name>A0A2U1SMA2_METSR</name>
<dbReference type="Proteomes" id="UP000245137">
    <property type="component" value="Unassembled WGS sequence"/>
</dbReference>
<dbReference type="PRINTS" id="PR00413">
    <property type="entry name" value="HADHALOGNASE"/>
</dbReference>
<dbReference type="InterPro" id="IPR006439">
    <property type="entry name" value="HAD-SF_hydro_IA"/>
</dbReference>
<dbReference type="PANTHER" id="PTHR43316:SF3">
    <property type="entry name" value="HALOACID DEHALOGENASE, TYPE II (AFU_ORTHOLOGUE AFUA_2G07750)-RELATED"/>
    <property type="match status" value="1"/>
</dbReference>
<evidence type="ECO:0000313" key="5">
    <source>
        <dbReference type="EMBL" id="PWB92740.1"/>
    </source>
</evidence>
<evidence type="ECO:0000256" key="2">
    <source>
        <dbReference type="ARBA" id="ARBA00022801"/>
    </source>
</evidence>
<dbReference type="EMBL" id="PUIV01000037">
    <property type="protein sequence ID" value="PWB92740.1"/>
    <property type="molecule type" value="Genomic_DNA"/>
</dbReference>
<sequence length="251" mass="27537">MKFVKIALLFLVFAASSGLARAEPPTAPRYKAVAFDFFVLFDANSVVPAVEAAYPGKGAEFTKLWRAKQFEYCFLRSLTGRHADFFEVTGDALAFAAQAMKLDLPPEKRERLMTAYLTLAPWPDTLDALRRLKAAGVRIVTLANFSGRMLQANAERAGLAGYFEELLSTEVNKTFKPDPAAYALGPQRLKLAKEEILFAAFGGWDAYGAKAFGYPTIWVNRFGLPAEKLGVTPDAVAPDMKGLLELVLGRS</sequence>
<dbReference type="AlphaFoldDB" id="A0A2U1SMA2"/>
<dbReference type="EC" id="3.8.1.2" evidence="3"/>
<evidence type="ECO:0000313" key="6">
    <source>
        <dbReference type="Proteomes" id="UP000245137"/>
    </source>
</evidence>
<proteinExistence type="inferred from homology"/>
<dbReference type="Pfam" id="PF00702">
    <property type="entry name" value="Hydrolase"/>
    <property type="match status" value="1"/>
</dbReference>
<keyword evidence="4" id="KW-0732">Signal</keyword>
<dbReference type="SFLD" id="SFLDG01129">
    <property type="entry name" value="C1.5:_HAD__Beta-PGM__Phosphata"/>
    <property type="match status" value="1"/>
</dbReference>
<dbReference type="Gene3D" id="3.40.50.1000">
    <property type="entry name" value="HAD superfamily/HAD-like"/>
    <property type="match status" value="1"/>
</dbReference>
<gene>
    <name evidence="5" type="ORF">C5689_16440</name>
</gene>
<dbReference type="OrthoDB" id="7989657at2"/>
<dbReference type="InterPro" id="IPR051540">
    <property type="entry name" value="S-2-haloacid_dehalogenase"/>
</dbReference>
<keyword evidence="6" id="KW-1185">Reference proteome</keyword>
<dbReference type="InterPro" id="IPR023214">
    <property type="entry name" value="HAD_sf"/>
</dbReference>
<dbReference type="InterPro" id="IPR006328">
    <property type="entry name" value="2-HAD"/>
</dbReference>
<dbReference type="NCBIfam" id="TIGR01493">
    <property type="entry name" value="HAD-SF-IA-v2"/>
    <property type="match status" value="1"/>
</dbReference>
<evidence type="ECO:0000256" key="3">
    <source>
        <dbReference type="RuleBase" id="RU368077"/>
    </source>
</evidence>
<dbReference type="InterPro" id="IPR036412">
    <property type="entry name" value="HAD-like_sf"/>
</dbReference>
<comment type="similarity">
    <text evidence="1 3">Belongs to the HAD-like hydrolase superfamily. S-2-haloalkanoic acid dehalogenase family.</text>
</comment>
<accession>A0A2U1SMA2</accession>
<dbReference type="NCBIfam" id="TIGR01428">
    <property type="entry name" value="HAD_type_II"/>
    <property type="match status" value="1"/>
</dbReference>
<reference evidence="5 6" key="1">
    <citation type="journal article" date="2018" name="Appl. Microbiol. Biotechnol.">
        <title>Co-cultivation of the strictly anaerobic methanogen Methanosarcina barkeri with aerobic methanotrophs in an oxygen-limited membrane bioreactor.</title>
        <authorList>
            <person name="In 't Zandt M.H."/>
            <person name="van den Bosch T.J.M."/>
            <person name="Rijkers R."/>
            <person name="van Kessel M.A.H.J."/>
            <person name="Jetten M.S.M."/>
            <person name="Welte C.U."/>
        </authorList>
    </citation>
    <scope>NUCLEOTIDE SEQUENCE [LARGE SCALE GENOMIC DNA]</scope>
    <source>
        <strain evidence="5 6">DSM 17706</strain>
    </source>
</reference>
<dbReference type="PANTHER" id="PTHR43316">
    <property type="entry name" value="HYDROLASE, HALOACID DELAHOGENASE-RELATED"/>
    <property type="match status" value="1"/>
</dbReference>
<dbReference type="Gene3D" id="1.10.150.240">
    <property type="entry name" value="Putative phosphatase, domain 2"/>
    <property type="match status" value="1"/>
</dbReference>
<feature type="signal peptide" evidence="4">
    <location>
        <begin position="1"/>
        <end position="22"/>
    </location>
</feature>
<dbReference type="CDD" id="cd02588">
    <property type="entry name" value="HAD_L2-DEX"/>
    <property type="match status" value="1"/>
</dbReference>
<dbReference type="SFLD" id="SFLDS00003">
    <property type="entry name" value="Haloacid_Dehalogenase"/>
    <property type="match status" value="1"/>
</dbReference>
<keyword evidence="2 3" id="KW-0378">Hydrolase</keyword>
<dbReference type="RefSeq" id="WP_108918340.1">
    <property type="nucleotide sequence ID" value="NZ_BGJY01000035.1"/>
</dbReference>
<feature type="chain" id="PRO_5015626674" description="(S)-2-haloacid dehalogenase" evidence="4">
    <location>
        <begin position="23"/>
        <end position="251"/>
    </location>
</feature>
<dbReference type="SUPFAM" id="SSF56784">
    <property type="entry name" value="HAD-like"/>
    <property type="match status" value="1"/>
</dbReference>
<comment type="catalytic activity">
    <reaction evidence="3">
        <text>an (S)-2-haloacid + H2O = a (2R)-2-hydroxycarboxylate + a halide anion + H(+)</text>
        <dbReference type="Rhea" id="RHEA:11192"/>
        <dbReference type="ChEBI" id="CHEBI:15377"/>
        <dbReference type="ChEBI" id="CHEBI:15378"/>
        <dbReference type="ChEBI" id="CHEBI:16042"/>
        <dbReference type="ChEBI" id="CHEBI:58314"/>
        <dbReference type="ChEBI" id="CHEBI:137405"/>
        <dbReference type="EC" id="3.8.1.2"/>
    </reaction>
</comment>
<dbReference type="GO" id="GO:0018784">
    <property type="term" value="F:(S)-2-haloacid dehalogenase activity"/>
    <property type="evidence" value="ECO:0007669"/>
    <property type="project" value="UniProtKB-UniRule"/>
</dbReference>
<dbReference type="InterPro" id="IPR023198">
    <property type="entry name" value="PGP-like_dom2"/>
</dbReference>
<comment type="caution">
    <text evidence="5">The sequence shown here is derived from an EMBL/GenBank/DDBJ whole genome shotgun (WGS) entry which is preliminary data.</text>
</comment>
<evidence type="ECO:0000256" key="4">
    <source>
        <dbReference type="SAM" id="SignalP"/>
    </source>
</evidence>
<comment type="function">
    <text evidence="3">Catalyzes the hydrolytic dehalogenation of small (S)-2-haloalkanoic acids to yield the corresponding (R)-2-hydroxyalkanoic acids.</text>
</comment>
<organism evidence="5 6">
    <name type="scientific">Methylosinus sporium</name>
    <dbReference type="NCBI Taxonomy" id="428"/>
    <lineage>
        <taxon>Bacteria</taxon>
        <taxon>Pseudomonadati</taxon>
        <taxon>Pseudomonadota</taxon>
        <taxon>Alphaproteobacteria</taxon>
        <taxon>Hyphomicrobiales</taxon>
        <taxon>Methylocystaceae</taxon>
        <taxon>Methylosinus</taxon>
    </lineage>
</organism>
<protein>
    <recommendedName>
        <fullName evidence="3">(S)-2-haloacid dehalogenase</fullName>
        <ecNumber evidence="3">3.8.1.2</ecNumber>
    </recommendedName>
    <alternativeName>
        <fullName evidence="3">2-haloalkanoic acid dehalogenase</fullName>
    </alternativeName>
    <alternativeName>
        <fullName evidence="3">Halocarboxylic acid halidohydrolase</fullName>
    </alternativeName>
    <alternativeName>
        <fullName evidence="3">L-2-haloacid dehalogenase</fullName>
    </alternativeName>
</protein>
<evidence type="ECO:0000256" key="1">
    <source>
        <dbReference type="ARBA" id="ARBA00008106"/>
    </source>
</evidence>